<accession>A0A3R7M624</accession>
<protein>
    <submittedName>
        <fullName evidence="2">Tetratricopeptidedomain 39C</fullName>
    </submittedName>
</protein>
<gene>
    <name evidence="2" type="ORF">Tco025E_09630</name>
</gene>
<dbReference type="Proteomes" id="UP000284403">
    <property type="component" value="Unassembled WGS sequence"/>
</dbReference>
<comment type="caution">
    <text evidence="2">The sequence shown here is derived from an EMBL/GenBank/DDBJ whole genome shotgun (WGS) entry which is preliminary data.</text>
</comment>
<feature type="region of interest" description="Disordered" evidence="1">
    <location>
        <begin position="535"/>
        <end position="556"/>
    </location>
</feature>
<name>A0A3R7M624_9TRYP</name>
<evidence type="ECO:0000313" key="2">
    <source>
        <dbReference type="EMBL" id="RNE96832.1"/>
    </source>
</evidence>
<dbReference type="AlphaFoldDB" id="A0A3R7M624"/>
<dbReference type="GeneID" id="40323241"/>
<evidence type="ECO:0000313" key="3">
    <source>
        <dbReference type="Proteomes" id="UP000284403"/>
    </source>
</evidence>
<dbReference type="InterPro" id="IPR019412">
    <property type="entry name" value="IML2/TPR_39"/>
</dbReference>
<proteinExistence type="predicted"/>
<dbReference type="PANTHER" id="PTHR31859">
    <property type="entry name" value="TETRATRICOPEPTIDE REPEAT PROTEIN 39 FAMILY MEMBER"/>
    <property type="match status" value="1"/>
</dbReference>
<organism evidence="2 3">
    <name type="scientific">Trypanosoma conorhini</name>
    <dbReference type="NCBI Taxonomy" id="83891"/>
    <lineage>
        <taxon>Eukaryota</taxon>
        <taxon>Discoba</taxon>
        <taxon>Euglenozoa</taxon>
        <taxon>Kinetoplastea</taxon>
        <taxon>Metakinetoplastina</taxon>
        <taxon>Trypanosomatida</taxon>
        <taxon>Trypanosomatidae</taxon>
        <taxon>Trypanosoma</taxon>
    </lineage>
</organism>
<reference evidence="2 3" key="1">
    <citation type="journal article" date="2018" name="BMC Genomics">
        <title>Genomic comparison of Trypanosoma conorhini and Trypanosoma rangeli to Trypanosoma cruzi strains of high and low virulence.</title>
        <authorList>
            <person name="Bradwell K.R."/>
            <person name="Koparde V.N."/>
            <person name="Matveyev A.V."/>
            <person name="Serrano M.G."/>
            <person name="Alves J.M."/>
            <person name="Parikh H."/>
            <person name="Huang B."/>
            <person name="Lee V."/>
            <person name="Espinosa-Alvarez O."/>
            <person name="Ortiz P.A."/>
            <person name="Costa-Martins A.G."/>
            <person name="Teixeira M.M."/>
            <person name="Buck G.A."/>
        </authorList>
    </citation>
    <scope>NUCLEOTIDE SEQUENCE [LARGE SCALE GENOMIC DNA]</scope>
    <source>
        <strain evidence="2 3">025E</strain>
    </source>
</reference>
<evidence type="ECO:0000256" key="1">
    <source>
        <dbReference type="SAM" id="MobiDB-lite"/>
    </source>
</evidence>
<dbReference type="EMBL" id="MKKU01001210">
    <property type="protein sequence ID" value="RNE96832.1"/>
    <property type="molecule type" value="Genomic_DNA"/>
</dbReference>
<sequence>MSSVNDSGLMERAVAEEEKEICALTKRRHALTKTELKALREATVEQIAESDKDVERGVALFFANRVKDAEDLFGRNAAFDPFHALCASTICTIKAMLSLAKNDMETAAERLAYTVAFAEELVPAESGFFGKLANTLRRSSPKKRLLPGEFRAKAILADAFVFRGFILLLQHNSLSGIVRGGIALNKSYNLFKSLAIELDERRGEKKSTSYDDIGLDKNSVYNALTGRGCINVVISMLPPRVLRILNFLGFTYDRDLGMDLVFQCWRSQTLVSPFAGLFVMAVNSFVPGFCSLTTPLLLPVAKETAHEAIQQETTANSLTHLWLMGRISRLDFDMDKSIALLAKCFEVADKGQIATSMPQLRDFAVYDQTWNYAATLRWEDCIKNHAYLEENSAWSKVFYAYAQGCAYEMLLIDAGDISESDALHYREKATAAYWRAAHYKVRVMGGRTVTIEFFVAHRLHDIFRQAGVPHPNPGNKTKIVPSASYPPNDVVLRNVVPLPMLELLVLFDIMHQLLPSYLETFLRLIDDTLGSKKPSLAPTPRSDVERLGSTKSLSTTSGFTERKRGVVLLAMKVVILCHIPGREESALSLLKKCILEARQYKGRGCTLSWITPWMFYEEACLAFHRGDLKRSAELLDKVEDVNDEQVFRAIMETKLHFAKWALRDTKRKQKQLQHE</sequence>
<dbReference type="PANTHER" id="PTHR31859:SF1">
    <property type="entry name" value="TETRATRICOPEPTIDE REPEAT PROTEIN 39C"/>
    <property type="match status" value="1"/>
</dbReference>
<keyword evidence="3" id="KW-1185">Reference proteome</keyword>
<dbReference type="RefSeq" id="XP_029223445.1">
    <property type="nucleotide sequence ID" value="XM_029376441.1"/>
</dbReference>
<dbReference type="Pfam" id="PF10300">
    <property type="entry name" value="Iml2-TPR_39"/>
    <property type="match status" value="1"/>
</dbReference>
<dbReference type="OrthoDB" id="43460at2759"/>